<keyword evidence="4" id="KW-0645">Protease</keyword>
<dbReference type="SUPFAM" id="SSF46934">
    <property type="entry name" value="UBA-like"/>
    <property type="match status" value="1"/>
</dbReference>
<dbReference type="PANTHER" id="PTHR24006">
    <property type="entry name" value="UBIQUITIN CARBOXYL-TERMINAL HYDROLASE"/>
    <property type="match status" value="1"/>
</dbReference>
<dbReference type="SMART" id="SM00165">
    <property type="entry name" value="UBA"/>
    <property type="match status" value="2"/>
</dbReference>
<accession>A0A1A8YND0</accession>
<dbReference type="GO" id="GO:0016579">
    <property type="term" value="P:protein deubiquitination"/>
    <property type="evidence" value="ECO:0007669"/>
    <property type="project" value="InterPro"/>
</dbReference>
<dbReference type="EMBL" id="FLRE01000046">
    <property type="protein sequence ID" value="SBT32902.1"/>
    <property type="molecule type" value="Genomic_DNA"/>
</dbReference>
<dbReference type="InterPro" id="IPR009060">
    <property type="entry name" value="UBA-like_sf"/>
</dbReference>
<feature type="binding site" evidence="13">
    <location>
        <position position="207"/>
    </location>
    <ligand>
        <name>Zn(2+)</name>
        <dbReference type="ChEBI" id="CHEBI:29105"/>
    </ligand>
</feature>
<feature type="binding site" evidence="13">
    <location>
        <position position="190"/>
    </location>
    <ligand>
        <name>Zn(2+)</name>
        <dbReference type="ChEBI" id="CHEBI:29105"/>
    </ligand>
</feature>
<dbReference type="Pfam" id="PF00443">
    <property type="entry name" value="UCH"/>
    <property type="match status" value="1"/>
</dbReference>
<evidence type="ECO:0000313" key="18">
    <source>
        <dbReference type="EMBL" id="SBT32902.1"/>
    </source>
</evidence>
<reference evidence="19" key="1">
    <citation type="submission" date="2016-05" db="EMBL/GenBank/DDBJ databases">
        <authorList>
            <person name="Naeem Raeece"/>
        </authorList>
    </citation>
    <scope>NUCLEOTIDE SEQUENCE [LARGE SCALE GENOMIC DNA]</scope>
</reference>
<dbReference type="InterPro" id="IPR015940">
    <property type="entry name" value="UBA"/>
</dbReference>
<dbReference type="SUPFAM" id="SSF57850">
    <property type="entry name" value="RING/U-box"/>
    <property type="match status" value="1"/>
</dbReference>
<feature type="domain" description="UBP-type" evidence="17">
    <location>
        <begin position="164"/>
        <end position="281"/>
    </location>
</feature>
<feature type="domain" description="UBA" evidence="15">
    <location>
        <begin position="685"/>
        <end position="729"/>
    </location>
</feature>
<feature type="active site" description="Nucleophile" evidence="12">
    <location>
        <position position="330"/>
    </location>
</feature>
<dbReference type="AlphaFoldDB" id="A0A1A8YND0"/>
<evidence type="ECO:0000313" key="19">
    <source>
        <dbReference type="Proteomes" id="UP000078550"/>
    </source>
</evidence>
<evidence type="ECO:0000256" key="13">
    <source>
        <dbReference type="PIRSR" id="PIRSR016308-3"/>
    </source>
</evidence>
<keyword evidence="10" id="KW-0788">Thiol protease</keyword>
<dbReference type="InterPro" id="IPR013083">
    <property type="entry name" value="Znf_RING/FYVE/PHD"/>
</dbReference>
<dbReference type="Proteomes" id="UP000078550">
    <property type="component" value="Unassembled WGS sequence"/>
</dbReference>
<dbReference type="GO" id="GO:0005634">
    <property type="term" value="C:nucleus"/>
    <property type="evidence" value="ECO:0007669"/>
    <property type="project" value="TreeGrafter"/>
</dbReference>
<keyword evidence="6" id="KW-0677">Repeat</keyword>
<dbReference type="InterPro" id="IPR050164">
    <property type="entry name" value="Peptidase_C19"/>
</dbReference>
<dbReference type="InterPro" id="IPR016652">
    <property type="entry name" value="Ubiquitinyl_hydrolase"/>
</dbReference>
<evidence type="ECO:0000259" key="15">
    <source>
        <dbReference type="PROSITE" id="PS50030"/>
    </source>
</evidence>
<evidence type="ECO:0000256" key="5">
    <source>
        <dbReference type="ARBA" id="ARBA00022723"/>
    </source>
</evidence>
<evidence type="ECO:0000256" key="14">
    <source>
        <dbReference type="PROSITE-ProRule" id="PRU00502"/>
    </source>
</evidence>
<dbReference type="PROSITE" id="PS50271">
    <property type="entry name" value="ZF_UBP"/>
    <property type="match status" value="1"/>
</dbReference>
<protein>
    <recommendedName>
        <fullName evidence="3">ubiquitinyl hydrolase 1</fullName>
        <ecNumber evidence="3">3.4.19.12</ecNumber>
    </recommendedName>
</protein>
<evidence type="ECO:0000256" key="11">
    <source>
        <dbReference type="ARBA" id="ARBA00022833"/>
    </source>
</evidence>
<sequence length="865" mass="97978">MADINDIISSISSSIKAPTKDDVIYLGECSVTGYKDIFEDGVFIDLLSFESLSLKFLKDNYNRMSQTNSQKEHRFYLNIKKKKKLLENIEVSEVKNLAINAEGGFNSKKVYEYEVHYSIYDLETNTYIKLEKLDENTRAICESIINHKNEEKKENINKWINEIKESKYAKDLIQLPNIKIKNENIQCAVCKSKKNIWLNLSDGYIGCGRKIYNYGGGCLNNEEGASLKHYYESGKIYPLVVKIGTITKEGEADVFSYADDENDSVIDPYIGSHLKNLGINIMNLEKTEITTLEKEIQENKNINFSSILDKNIEVICEQGKVGFVNLGNTCYMNCALQILLSIKDISYRYLQSVHDFLRSLDISKKAHEDLFMQYTKLCYMIFQDDYIKKKKSYIKKFKDECTKRDVQVNYDSDIDEENCVSINPTMFRNCLNQKTNSFCNNNQQDIYEYLAYLLNELIDNENNIFDRLLKGGSNSRNCAEMDKTLGTITPEVNTSGCSSHMPKADSERSLFNFFTFEVEQTIVSQGRNNSVSSFQNNILSLDIPLDSSLLKEQGAAEGGRVDETGAGAGAGAGGELENVKISLIDCLKNYVKKDIIEDYYCEKEKTRVSAEKNVKLKNFPPYLFIHLKRFYADENWCAQKINIPVEADEYLDLEFMRAEKGVAMSMVANGASSSDGNFVATGGPSVEEQYGDVLASLIDLGFEKEKAVEAIKKVKVKNVNNCISYIYGEDSVELDVTTSSSKDEVNTDKLDSILSMGIKKEVAMASLLINKNDLQKSIDYIFTNMDLLTEGKCDLIINSHKCDDGPANYELVASIEHIGRNANSGHYICYIKDNSLWYVCNDNKVGLCSANFGKDVAYIHLYKRV</sequence>
<dbReference type="Gene3D" id="1.10.8.10">
    <property type="entry name" value="DNA helicase RuvA subunit, C-terminal domain"/>
    <property type="match status" value="1"/>
</dbReference>
<dbReference type="SMART" id="SM00290">
    <property type="entry name" value="ZnF_UBP"/>
    <property type="match status" value="1"/>
</dbReference>
<evidence type="ECO:0000256" key="3">
    <source>
        <dbReference type="ARBA" id="ARBA00012759"/>
    </source>
</evidence>
<feature type="active site" description="Proton acceptor" evidence="12">
    <location>
        <position position="826"/>
    </location>
</feature>
<dbReference type="GO" id="GO:0005829">
    <property type="term" value="C:cytosol"/>
    <property type="evidence" value="ECO:0007669"/>
    <property type="project" value="TreeGrafter"/>
</dbReference>
<feature type="domain" description="UBA" evidence="15">
    <location>
        <begin position="744"/>
        <end position="784"/>
    </location>
</feature>
<dbReference type="GO" id="GO:0008270">
    <property type="term" value="F:zinc ion binding"/>
    <property type="evidence" value="ECO:0007669"/>
    <property type="project" value="UniProtKB-KW"/>
</dbReference>
<dbReference type="PANTHER" id="PTHR24006:SF664">
    <property type="entry name" value="UBIQUITIN CARBOXYL-TERMINAL HYDROLASE"/>
    <property type="match status" value="1"/>
</dbReference>
<evidence type="ECO:0000256" key="2">
    <source>
        <dbReference type="ARBA" id="ARBA00009085"/>
    </source>
</evidence>
<dbReference type="PROSITE" id="PS50235">
    <property type="entry name" value="USP_3"/>
    <property type="match status" value="1"/>
</dbReference>
<dbReference type="Gene3D" id="3.30.40.10">
    <property type="entry name" value="Zinc/RING finger domain, C3HC4 (zinc finger)"/>
    <property type="match status" value="2"/>
</dbReference>
<dbReference type="Pfam" id="PF02148">
    <property type="entry name" value="zf-UBP"/>
    <property type="match status" value="1"/>
</dbReference>
<evidence type="ECO:0000256" key="12">
    <source>
        <dbReference type="PIRSR" id="PIRSR016308-1"/>
    </source>
</evidence>
<evidence type="ECO:0000259" key="16">
    <source>
        <dbReference type="PROSITE" id="PS50235"/>
    </source>
</evidence>
<comment type="catalytic activity">
    <reaction evidence="1">
        <text>Thiol-dependent hydrolysis of ester, thioester, amide, peptide and isopeptide bonds formed by the C-terminal Gly of ubiquitin (a 76-residue protein attached to proteins as an intracellular targeting signal).</text>
        <dbReference type="EC" id="3.4.19.12"/>
    </reaction>
</comment>
<dbReference type="PROSITE" id="PS50030">
    <property type="entry name" value="UBA"/>
    <property type="match status" value="2"/>
</dbReference>
<dbReference type="PROSITE" id="PS00972">
    <property type="entry name" value="USP_1"/>
    <property type="match status" value="1"/>
</dbReference>
<feature type="domain" description="USP" evidence="16">
    <location>
        <begin position="321"/>
        <end position="865"/>
    </location>
</feature>
<gene>
    <name evidence="18" type="ORF">POVWA2_012010</name>
</gene>
<dbReference type="EC" id="3.4.19.12" evidence="3"/>
<dbReference type="GO" id="GO:0006508">
    <property type="term" value="P:proteolysis"/>
    <property type="evidence" value="ECO:0007669"/>
    <property type="project" value="UniProtKB-KW"/>
</dbReference>
<dbReference type="PIRSF" id="PIRSF016308">
    <property type="entry name" value="UBP"/>
    <property type="match status" value="1"/>
</dbReference>
<keyword evidence="7 14" id="KW-0863">Zinc-finger</keyword>
<evidence type="ECO:0000256" key="6">
    <source>
        <dbReference type="ARBA" id="ARBA00022737"/>
    </source>
</evidence>
<evidence type="ECO:0000256" key="7">
    <source>
        <dbReference type="ARBA" id="ARBA00022771"/>
    </source>
</evidence>
<dbReference type="GO" id="GO:0004843">
    <property type="term" value="F:cysteine-type deubiquitinase activity"/>
    <property type="evidence" value="ECO:0007669"/>
    <property type="project" value="UniProtKB-EC"/>
</dbReference>
<keyword evidence="11 13" id="KW-0862">Zinc</keyword>
<evidence type="ECO:0000259" key="17">
    <source>
        <dbReference type="PROSITE" id="PS50271"/>
    </source>
</evidence>
<comment type="similarity">
    <text evidence="2">Belongs to the peptidase C19 family.</text>
</comment>
<evidence type="ECO:0000256" key="9">
    <source>
        <dbReference type="ARBA" id="ARBA00022801"/>
    </source>
</evidence>
<keyword evidence="9 18" id="KW-0378">Hydrolase</keyword>
<dbReference type="InterPro" id="IPR041432">
    <property type="entry name" value="UBP13_Znf-UBP_var"/>
</dbReference>
<dbReference type="SUPFAM" id="SSF54001">
    <property type="entry name" value="Cysteine proteinases"/>
    <property type="match status" value="1"/>
</dbReference>
<dbReference type="Gene3D" id="3.90.70.10">
    <property type="entry name" value="Cysteine proteinases"/>
    <property type="match status" value="1"/>
</dbReference>
<keyword evidence="5 13" id="KW-0479">Metal-binding</keyword>
<dbReference type="InterPro" id="IPR038765">
    <property type="entry name" value="Papain-like_cys_pep_sf"/>
</dbReference>
<evidence type="ECO:0000256" key="10">
    <source>
        <dbReference type="ARBA" id="ARBA00022807"/>
    </source>
</evidence>
<name>A0A1A8YND0_PLAOA</name>
<proteinExistence type="inferred from homology"/>
<organism evidence="18 19">
    <name type="scientific">Plasmodium ovale wallikeri</name>
    <dbReference type="NCBI Taxonomy" id="864142"/>
    <lineage>
        <taxon>Eukaryota</taxon>
        <taxon>Sar</taxon>
        <taxon>Alveolata</taxon>
        <taxon>Apicomplexa</taxon>
        <taxon>Aconoidasida</taxon>
        <taxon>Haemosporida</taxon>
        <taxon>Plasmodiidae</taxon>
        <taxon>Plasmodium</taxon>
        <taxon>Plasmodium (Plasmodium)</taxon>
    </lineage>
</organism>
<evidence type="ECO:0000256" key="1">
    <source>
        <dbReference type="ARBA" id="ARBA00000707"/>
    </source>
</evidence>
<evidence type="ECO:0000256" key="4">
    <source>
        <dbReference type="ARBA" id="ARBA00022670"/>
    </source>
</evidence>
<dbReference type="InterPro" id="IPR028889">
    <property type="entry name" value="USP"/>
</dbReference>
<dbReference type="Pfam" id="PF17807">
    <property type="entry name" value="zf-UBP_var"/>
    <property type="match status" value="1"/>
</dbReference>
<dbReference type="InterPro" id="IPR001607">
    <property type="entry name" value="Znf_UBP"/>
</dbReference>
<evidence type="ECO:0000256" key="8">
    <source>
        <dbReference type="ARBA" id="ARBA00022786"/>
    </source>
</evidence>
<keyword evidence="8" id="KW-0833">Ubl conjugation pathway</keyword>
<dbReference type="InterPro" id="IPR001394">
    <property type="entry name" value="Peptidase_C19_UCH"/>
</dbReference>
<dbReference type="InterPro" id="IPR018200">
    <property type="entry name" value="USP_CS"/>
</dbReference>